<dbReference type="OrthoDB" id="630895at2759"/>
<protein>
    <submittedName>
        <fullName evidence="7">Calcium-independent phospholipase A2-gamma isoform X1</fullName>
    </submittedName>
</protein>
<dbReference type="GO" id="GO:0047499">
    <property type="term" value="F:calcium-independent phospholipase A2 activity"/>
    <property type="evidence" value="ECO:0007669"/>
    <property type="project" value="TreeGrafter"/>
</dbReference>
<feature type="short sequence motif" description="GXSXG" evidence="4">
    <location>
        <begin position="272"/>
        <end position="276"/>
    </location>
</feature>
<proteinExistence type="predicted"/>
<feature type="active site" description="Nucleophile" evidence="4">
    <location>
        <position position="274"/>
    </location>
</feature>
<dbReference type="GO" id="GO:0016042">
    <property type="term" value="P:lipid catabolic process"/>
    <property type="evidence" value="ECO:0007669"/>
    <property type="project" value="UniProtKB-UniRule"/>
</dbReference>
<keyword evidence="2 4" id="KW-0442">Lipid degradation</keyword>
<dbReference type="Pfam" id="PF01734">
    <property type="entry name" value="Patatin"/>
    <property type="match status" value="1"/>
</dbReference>
<name>A0A7F5R4D4_AGRPL</name>
<evidence type="ECO:0000259" key="5">
    <source>
        <dbReference type="PROSITE" id="PS51635"/>
    </source>
</evidence>
<evidence type="ECO:0000256" key="4">
    <source>
        <dbReference type="PROSITE-ProRule" id="PRU01161"/>
    </source>
</evidence>
<gene>
    <name evidence="7" type="primary">LOC108733524</name>
</gene>
<dbReference type="RefSeq" id="XP_025830259.1">
    <property type="nucleotide sequence ID" value="XM_025974474.1"/>
</dbReference>
<evidence type="ECO:0000256" key="1">
    <source>
        <dbReference type="ARBA" id="ARBA00022801"/>
    </source>
</evidence>
<evidence type="ECO:0000256" key="2">
    <source>
        <dbReference type="ARBA" id="ARBA00022963"/>
    </source>
</evidence>
<dbReference type="Gene3D" id="3.40.1090.10">
    <property type="entry name" value="Cytosolic phospholipase A2 catalytic domain"/>
    <property type="match status" value="1"/>
</dbReference>
<dbReference type="SUPFAM" id="SSF52151">
    <property type="entry name" value="FabD/lysophospholipase-like"/>
    <property type="match status" value="1"/>
</dbReference>
<feature type="short sequence motif" description="DGA/G" evidence="4">
    <location>
        <begin position="417"/>
        <end position="419"/>
    </location>
</feature>
<keyword evidence="3 4" id="KW-0443">Lipid metabolism</keyword>
<dbReference type="PANTHER" id="PTHR24185:SF1">
    <property type="entry name" value="CALCIUM-INDEPENDENT PHOSPHOLIPASE A2-GAMMA"/>
    <property type="match status" value="1"/>
</dbReference>
<keyword evidence="1 4" id="KW-0378">Hydrolase</keyword>
<dbReference type="Proteomes" id="UP000192223">
    <property type="component" value="Unplaced"/>
</dbReference>
<dbReference type="AlphaFoldDB" id="A0A7F5R4D4"/>
<dbReference type="InterPro" id="IPR045217">
    <property type="entry name" value="PNPLA8-like"/>
</dbReference>
<organism evidence="6 7">
    <name type="scientific">Agrilus planipennis</name>
    <name type="common">Emerald ash borer</name>
    <name type="synonym">Agrilus marcopoli</name>
    <dbReference type="NCBI Taxonomy" id="224129"/>
    <lineage>
        <taxon>Eukaryota</taxon>
        <taxon>Metazoa</taxon>
        <taxon>Ecdysozoa</taxon>
        <taxon>Arthropoda</taxon>
        <taxon>Hexapoda</taxon>
        <taxon>Insecta</taxon>
        <taxon>Pterygota</taxon>
        <taxon>Neoptera</taxon>
        <taxon>Endopterygota</taxon>
        <taxon>Coleoptera</taxon>
        <taxon>Polyphaga</taxon>
        <taxon>Elateriformia</taxon>
        <taxon>Buprestoidea</taxon>
        <taxon>Buprestidae</taxon>
        <taxon>Agrilinae</taxon>
        <taxon>Agrilus</taxon>
    </lineage>
</organism>
<feature type="active site" description="Proton acceptor" evidence="4">
    <location>
        <position position="417"/>
    </location>
</feature>
<accession>A0A7F5R4D4</accession>
<dbReference type="PROSITE" id="PS51635">
    <property type="entry name" value="PNPLA"/>
    <property type="match status" value="1"/>
</dbReference>
<dbReference type="InterPro" id="IPR016035">
    <property type="entry name" value="Acyl_Trfase/lysoPLipase"/>
</dbReference>
<feature type="short sequence motif" description="GXGXXG" evidence="4">
    <location>
        <begin position="240"/>
        <end position="245"/>
    </location>
</feature>
<evidence type="ECO:0000313" key="6">
    <source>
        <dbReference type="Proteomes" id="UP000192223"/>
    </source>
</evidence>
<dbReference type="GO" id="GO:0016020">
    <property type="term" value="C:membrane"/>
    <property type="evidence" value="ECO:0007669"/>
    <property type="project" value="TreeGrafter"/>
</dbReference>
<dbReference type="GO" id="GO:0019369">
    <property type="term" value="P:arachidonate metabolic process"/>
    <property type="evidence" value="ECO:0007669"/>
    <property type="project" value="TreeGrafter"/>
</dbReference>
<evidence type="ECO:0000256" key="3">
    <source>
        <dbReference type="ARBA" id="ARBA00023098"/>
    </source>
</evidence>
<keyword evidence="6" id="KW-1185">Reference proteome</keyword>
<dbReference type="InterPro" id="IPR002641">
    <property type="entry name" value="PNPLA_dom"/>
</dbReference>
<dbReference type="InParanoid" id="A0A7F5R4D4"/>
<sequence length="575" mass="65164">MSKNVRNYQRCLCIRNVHSSSSNTVDPPKMQSTKYLTVPQWKMLNQFREYLLKLSSDKSLQNSVRKDFAQFLQKIQPSVYGSNLVRHVDTSAAATNETQEKKGENKGIIAFPNVLNGLINKKPATEVERPKEILPKWKTTTKTVSKTAIMSRTRHIIYSIANAETEKSKLKRIDDLSDHIKMYPEAKNHAVKEGAVRLLIRIQEETQNFDIRSSIREAFALLGYCEPLPGRGIRILSIDGGGIRGLLVLEMLKKLEELTGKRIHELFDFMCGVSTGAIVAFSLGIHLRDLDTIAKHYKELSLKVFTQSTLRGTSNLVWSHAYYDTALWETLLKEYLGEAPLISTARILECPKLAAISAVVNHSKVSAYIFRNYSFPWRVQSNYMGGFHHKVWEAVRASAAAPTYFEEFRLGHLLHQDGGILVNNPTAVAIHEAKQLWPNTPIQCVVSFGTGRTIPVHPEALPEDDAKNSSWTNKFMKILDSATDTEGVHTMLNDLLSGDVYYRFNPYLTEMLSMVETDPHKIEQLEMDALMYLRRNEDKFQSAAKALTDPKPVAQKAVDWLSRKKNLIGFSTKYV</sequence>
<reference evidence="7" key="1">
    <citation type="submission" date="2025-08" db="UniProtKB">
        <authorList>
            <consortium name="RefSeq"/>
        </authorList>
    </citation>
    <scope>IDENTIFICATION</scope>
    <source>
        <tissue evidence="7">Entire body</tissue>
    </source>
</reference>
<dbReference type="CDD" id="cd07211">
    <property type="entry name" value="Pat_PNPLA8"/>
    <property type="match status" value="1"/>
</dbReference>
<feature type="domain" description="PNPLA" evidence="5">
    <location>
        <begin position="236"/>
        <end position="430"/>
    </location>
</feature>
<dbReference type="PANTHER" id="PTHR24185">
    <property type="entry name" value="CALCIUM-INDEPENDENT PHOSPHOLIPASE A2-GAMMA"/>
    <property type="match status" value="1"/>
</dbReference>
<dbReference type="GeneID" id="108733524"/>
<evidence type="ECO:0000313" key="7">
    <source>
        <dbReference type="RefSeq" id="XP_025830259.1"/>
    </source>
</evidence>